<feature type="region of interest" description="Disordered" evidence="1">
    <location>
        <begin position="1"/>
        <end position="29"/>
    </location>
</feature>
<keyword evidence="3" id="KW-1185">Reference proteome</keyword>
<comment type="caution">
    <text evidence="2">The sequence shown here is derived from an EMBL/GenBank/DDBJ whole genome shotgun (WGS) entry which is preliminary data.</text>
</comment>
<name>A0A8H5IEP2_9HYPO</name>
<dbReference type="EMBL" id="JAAOAO010000597">
    <property type="protein sequence ID" value="KAF5535436.1"/>
    <property type="molecule type" value="Genomic_DNA"/>
</dbReference>
<organism evidence="2 3">
    <name type="scientific">Fusarium napiforme</name>
    <dbReference type="NCBI Taxonomy" id="42672"/>
    <lineage>
        <taxon>Eukaryota</taxon>
        <taxon>Fungi</taxon>
        <taxon>Dikarya</taxon>
        <taxon>Ascomycota</taxon>
        <taxon>Pezizomycotina</taxon>
        <taxon>Sordariomycetes</taxon>
        <taxon>Hypocreomycetidae</taxon>
        <taxon>Hypocreales</taxon>
        <taxon>Nectriaceae</taxon>
        <taxon>Fusarium</taxon>
        <taxon>Fusarium fujikuroi species complex</taxon>
    </lineage>
</organism>
<protein>
    <submittedName>
        <fullName evidence="2">Uncharacterized protein</fullName>
    </submittedName>
</protein>
<sequence length="244" mass="27637">MGTKRRGSELDHEVKRIKSDDDKGDDEVSFSNCVQTTPALTRQHIDDLDDLSQMARDQFNLLLQALGEVSPESLYKVSILDQINAIKSKIGRPSFEYKPPDITILLGHEHKIDDDHDCQKTGCIAFYVTVKSQPYGSGYFQVEEKKFRMIMGGGYSSPYCDENHGGSTLTETPWKEVYRLKVKSLARKAIVSYNREVLGYWVRKIVHAELLIPRIEGREHARGEFLSGNVVWIEGPANTLGFRG</sequence>
<evidence type="ECO:0000256" key="1">
    <source>
        <dbReference type="SAM" id="MobiDB-lite"/>
    </source>
</evidence>
<feature type="compositionally biased region" description="Basic and acidic residues" evidence="1">
    <location>
        <begin position="1"/>
        <end position="21"/>
    </location>
</feature>
<dbReference type="AlphaFoldDB" id="A0A8H5IEP2"/>
<proteinExistence type="predicted"/>
<gene>
    <name evidence="2" type="ORF">FNAPI_12079</name>
</gene>
<accession>A0A8H5IEP2</accession>
<evidence type="ECO:0000313" key="3">
    <source>
        <dbReference type="Proteomes" id="UP000574317"/>
    </source>
</evidence>
<reference evidence="2 3" key="1">
    <citation type="submission" date="2020-05" db="EMBL/GenBank/DDBJ databases">
        <title>Identification and distribution of gene clusters putatively required for synthesis of sphingolipid metabolism inhibitors in phylogenetically diverse species of the filamentous fungus Fusarium.</title>
        <authorList>
            <person name="Kim H.-S."/>
            <person name="Busman M."/>
            <person name="Brown D.W."/>
            <person name="Divon H."/>
            <person name="Uhlig S."/>
            <person name="Proctor R.H."/>
        </authorList>
    </citation>
    <scope>NUCLEOTIDE SEQUENCE [LARGE SCALE GENOMIC DNA]</scope>
    <source>
        <strain evidence="2 3">NRRL 25196</strain>
    </source>
</reference>
<dbReference type="Proteomes" id="UP000574317">
    <property type="component" value="Unassembled WGS sequence"/>
</dbReference>
<evidence type="ECO:0000313" key="2">
    <source>
        <dbReference type="EMBL" id="KAF5535436.1"/>
    </source>
</evidence>